<reference evidence="9" key="1">
    <citation type="journal article" date="2019" name="Int. J. Syst. Evol. Microbiol.">
        <title>The Global Catalogue of Microorganisms (GCM) 10K type strain sequencing project: providing services to taxonomists for standard genome sequencing and annotation.</title>
        <authorList>
            <consortium name="The Broad Institute Genomics Platform"/>
            <consortium name="The Broad Institute Genome Sequencing Center for Infectious Disease"/>
            <person name="Wu L."/>
            <person name="Ma J."/>
        </authorList>
    </citation>
    <scope>NUCLEOTIDE SEQUENCE [LARGE SCALE GENOMIC DNA]</scope>
    <source>
        <strain evidence="9">CGMCC 1.15461</strain>
    </source>
</reference>
<evidence type="ECO:0000256" key="7">
    <source>
        <dbReference type="SAM" id="Phobius"/>
    </source>
</evidence>
<dbReference type="PANTHER" id="PTHR30250:SF10">
    <property type="entry name" value="LIPOPOLYSACCHARIDE BIOSYNTHESIS PROTEIN WZXC"/>
    <property type="match status" value="1"/>
</dbReference>
<dbReference type="CDD" id="cd13127">
    <property type="entry name" value="MATE_tuaB_like"/>
    <property type="match status" value="1"/>
</dbReference>
<dbReference type="Proteomes" id="UP000615760">
    <property type="component" value="Unassembled WGS sequence"/>
</dbReference>
<proteinExistence type="inferred from homology"/>
<comment type="subcellular location">
    <subcellularLocation>
        <location evidence="1">Cell membrane</location>
        <topology evidence="1">Multi-pass membrane protein</topology>
    </subcellularLocation>
</comment>
<evidence type="ECO:0000256" key="5">
    <source>
        <dbReference type="ARBA" id="ARBA00022989"/>
    </source>
</evidence>
<comment type="similarity">
    <text evidence="2">Belongs to the polysaccharide synthase family.</text>
</comment>
<organism evidence="8 9">
    <name type="scientific">Flavobacterium suaedae</name>
    <dbReference type="NCBI Taxonomy" id="1767027"/>
    <lineage>
        <taxon>Bacteria</taxon>
        <taxon>Pseudomonadati</taxon>
        <taxon>Bacteroidota</taxon>
        <taxon>Flavobacteriia</taxon>
        <taxon>Flavobacteriales</taxon>
        <taxon>Flavobacteriaceae</taxon>
        <taxon>Flavobacterium</taxon>
    </lineage>
</organism>
<name>A0ABQ1JLF0_9FLAO</name>
<accession>A0ABQ1JLF0</accession>
<evidence type="ECO:0000256" key="6">
    <source>
        <dbReference type="ARBA" id="ARBA00023136"/>
    </source>
</evidence>
<evidence type="ECO:0000256" key="1">
    <source>
        <dbReference type="ARBA" id="ARBA00004651"/>
    </source>
</evidence>
<gene>
    <name evidence="8" type="ORF">GCM10007424_10010</name>
</gene>
<sequence>MGESPKNNFFWSILIQFSFQIVGFFVTIILTRILDPKDFGIIGILTIFITICQSILDGGLTASLIRTKDITEEDYSTVFYINLISSLSLYLIIFISAPYIADYFDTPQVTRLLRVHALILIISAFTITQSVRLNKALQFKTQFKLLLPSLVVSGATSIAMAYNGFGVWSLVWKEVIFSSLTSVQLWFYSQWVPIRVFSKEKFKYHFYFGYKLLITDILSKGFQQSYKVVLGKIFSVYQLGLFTRSQTMAELPNNIIFSAINRVMFPLLSKVSTEDEKLKDAYSNIIRTVVFIVVPLLCVLGLVAEPLFTVLITEKWLPAVPYFRILLLVGAISPLQLYLLNLCKVKGRSDLVLKLSIVEYVFISLGLVSIYWFGLYGLLYGMVFSSVAKVAVTMYVAGNLVNYTVKEQLRDIYQPFLLGGISVGLTIFILNLGINIRHNILLIVFVAVIFYMFFLIMSYFLKNPVLYKAITLIKNKLNAK</sequence>
<feature type="transmembrane region" description="Helical" evidence="7">
    <location>
        <begin position="316"/>
        <end position="339"/>
    </location>
</feature>
<keyword evidence="3" id="KW-1003">Cell membrane</keyword>
<evidence type="ECO:0000313" key="9">
    <source>
        <dbReference type="Proteomes" id="UP000615760"/>
    </source>
</evidence>
<evidence type="ECO:0000256" key="4">
    <source>
        <dbReference type="ARBA" id="ARBA00022692"/>
    </source>
</evidence>
<dbReference type="InterPro" id="IPR050833">
    <property type="entry name" value="Poly_Biosynth_Transport"/>
</dbReference>
<evidence type="ECO:0000313" key="8">
    <source>
        <dbReference type="EMBL" id="GGB72019.1"/>
    </source>
</evidence>
<feature type="transmembrane region" description="Helical" evidence="7">
    <location>
        <begin position="351"/>
        <end position="373"/>
    </location>
</feature>
<keyword evidence="6 7" id="KW-0472">Membrane</keyword>
<dbReference type="PANTHER" id="PTHR30250">
    <property type="entry name" value="PST FAMILY PREDICTED COLANIC ACID TRANSPORTER"/>
    <property type="match status" value="1"/>
</dbReference>
<keyword evidence="4 7" id="KW-0812">Transmembrane</keyword>
<evidence type="ECO:0000256" key="3">
    <source>
        <dbReference type="ARBA" id="ARBA00022475"/>
    </source>
</evidence>
<comment type="caution">
    <text evidence="8">The sequence shown here is derived from an EMBL/GenBank/DDBJ whole genome shotgun (WGS) entry which is preliminary data.</text>
</comment>
<feature type="transmembrane region" description="Helical" evidence="7">
    <location>
        <begin position="440"/>
        <end position="461"/>
    </location>
</feature>
<feature type="transmembrane region" description="Helical" evidence="7">
    <location>
        <begin position="413"/>
        <end position="434"/>
    </location>
</feature>
<feature type="transmembrane region" description="Helical" evidence="7">
    <location>
        <begin position="9"/>
        <end position="33"/>
    </location>
</feature>
<protein>
    <submittedName>
        <fullName evidence="8">Lipopolysaccharide biosynthesis protein</fullName>
    </submittedName>
</protein>
<dbReference type="EMBL" id="BMJE01000002">
    <property type="protein sequence ID" value="GGB72019.1"/>
    <property type="molecule type" value="Genomic_DNA"/>
</dbReference>
<evidence type="ECO:0000256" key="2">
    <source>
        <dbReference type="ARBA" id="ARBA00007430"/>
    </source>
</evidence>
<feature type="transmembrane region" description="Helical" evidence="7">
    <location>
        <begin position="285"/>
        <end position="304"/>
    </location>
</feature>
<feature type="transmembrane region" description="Helical" evidence="7">
    <location>
        <begin position="145"/>
        <end position="163"/>
    </location>
</feature>
<feature type="transmembrane region" description="Helical" evidence="7">
    <location>
        <begin position="39"/>
        <end position="65"/>
    </location>
</feature>
<feature type="transmembrane region" description="Helical" evidence="7">
    <location>
        <begin position="113"/>
        <end position="133"/>
    </location>
</feature>
<dbReference type="RefSeq" id="WP_188620148.1">
    <property type="nucleotide sequence ID" value="NZ_BMJE01000002.1"/>
</dbReference>
<feature type="transmembrane region" description="Helical" evidence="7">
    <location>
        <begin position="175"/>
        <end position="194"/>
    </location>
</feature>
<feature type="transmembrane region" description="Helical" evidence="7">
    <location>
        <begin position="77"/>
        <end position="101"/>
    </location>
</feature>
<dbReference type="Pfam" id="PF13440">
    <property type="entry name" value="Polysacc_synt_3"/>
    <property type="match status" value="1"/>
</dbReference>
<keyword evidence="5 7" id="KW-1133">Transmembrane helix</keyword>
<keyword evidence="9" id="KW-1185">Reference proteome</keyword>